<dbReference type="InterPro" id="IPR011011">
    <property type="entry name" value="Znf_FYVE_PHD"/>
</dbReference>
<evidence type="ECO:0000256" key="2">
    <source>
        <dbReference type="ARBA" id="ARBA00022771"/>
    </source>
</evidence>
<evidence type="ECO:0000313" key="8">
    <source>
        <dbReference type="Proteomes" id="UP000419144"/>
    </source>
</evidence>
<dbReference type="Gene3D" id="3.30.40.10">
    <property type="entry name" value="Zinc/RING finger domain, C3HC4 (zinc finger)"/>
    <property type="match status" value="1"/>
</dbReference>
<dbReference type="Proteomes" id="UP000419144">
    <property type="component" value="Unassembled WGS sequence"/>
</dbReference>
<dbReference type="InterPro" id="IPR017455">
    <property type="entry name" value="Znf_FYVE-rel"/>
</dbReference>
<feature type="compositionally biased region" description="Low complexity" evidence="5">
    <location>
        <begin position="175"/>
        <end position="191"/>
    </location>
</feature>
<dbReference type="EMBL" id="BLBS01000057">
    <property type="protein sequence ID" value="GET93321.1"/>
    <property type="molecule type" value="Genomic_DNA"/>
</dbReference>
<dbReference type="AlphaFoldDB" id="A0A640KVR2"/>
<evidence type="ECO:0000259" key="6">
    <source>
        <dbReference type="PROSITE" id="PS50178"/>
    </source>
</evidence>
<dbReference type="OrthoDB" id="248092at2759"/>
<dbReference type="InterPro" id="IPR013083">
    <property type="entry name" value="Znf_RING/FYVE/PHD"/>
</dbReference>
<gene>
    <name evidence="7" type="ORF">LtaPh_3625100</name>
</gene>
<dbReference type="InterPro" id="IPR000306">
    <property type="entry name" value="Znf_FYVE"/>
</dbReference>
<proteinExistence type="predicted"/>
<evidence type="ECO:0000256" key="4">
    <source>
        <dbReference type="PROSITE-ProRule" id="PRU00091"/>
    </source>
</evidence>
<keyword evidence="2 4" id="KW-0863">Zinc-finger</keyword>
<dbReference type="PROSITE" id="PS50178">
    <property type="entry name" value="ZF_FYVE"/>
    <property type="match status" value="1"/>
</dbReference>
<dbReference type="SMART" id="SM00064">
    <property type="entry name" value="FYVE"/>
    <property type="match status" value="1"/>
</dbReference>
<protein>
    <recommendedName>
        <fullName evidence="6">FYVE-type domain-containing protein</fullName>
    </recommendedName>
</protein>
<keyword evidence="3" id="KW-0862">Zinc</keyword>
<sequence>MGKASDPASHRRRCAECERSFGITLWKHNCDVCHRTVCDDCAPRSTEGVDAKGEKVALRVCKTCNTTGHRLGSTAHGNCTTDSAQGTGNARPDPHSEAERERRARIIEERNMAQKNRGRPQHTDGEGGSRAAVTRTRPTPPAPATSTPAAPPSSPPENSGSQERVVNPALEAAMRRQQQAHGRAAASSPAANMSPEKTRLLCEIEALLAKHREDPPFGLRAADDAKLRGYLQYLKKKYGLME</sequence>
<name>A0A640KVR2_LEITA</name>
<dbReference type="SUPFAM" id="SSF57903">
    <property type="entry name" value="FYVE/PHD zinc finger"/>
    <property type="match status" value="1"/>
</dbReference>
<evidence type="ECO:0000256" key="3">
    <source>
        <dbReference type="ARBA" id="ARBA00022833"/>
    </source>
</evidence>
<reference evidence="7" key="1">
    <citation type="submission" date="2019-11" db="EMBL/GenBank/DDBJ databases">
        <title>Leishmania tarentolae CDS.</title>
        <authorList>
            <person name="Goto Y."/>
            <person name="Yamagishi J."/>
        </authorList>
    </citation>
    <scope>NUCLEOTIDE SEQUENCE [LARGE SCALE GENOMIC DNA]</scope>
    <source>
        <strain evidence="7">Parrot Tar II</strain>
    </source>
</reference>
<accession>A0A640KVR2</accession>
<feature type="domain" description="FYVE-type" evidence="6">
    <location>
        <begin position="8"/>
        <end position="69"/>
    </location>
</feature>
<evidence type="ECO:0000256" key="1">
    <source>
        <dbReference type="ARBA" id="ARBA00022723"/>
    </source>
</evidence>
<comment type="caution">
    <text evidence="7">The sequence shown here is derived from an EMBL/GenBank/DDBJ whole genome shotgun (WGS) entry which is preliminary data.</text>
</comment>
<feature type="region of interest" description="Disordered" evidence="5">
    <location>
        <begin position="72"/>
        <end position="195"/>
    </location>
</feature>
<evidence type="ECO:0000313" key="7">
    <source>
        <dbReference type="EMBL" id="GET93321.1"/>
    </source>
</evidence>
<keyword evidence="1" id="KW-0479">Metal-binding</keyword>
<organism evidence="7 8">
    <name type="scientific">Leishmania tarentolae</name>
    <name type="common">Sauroleishmania tarentolae</name>
    <dbReference type="NCBI Taxonomy" id="5689"/>
    <lineage>
        <taxon>Eukaryota</taxon>
        <taxon>Discoba</taxon>
        <taxon>Euglenozoa</taxon>
        <taxon>Kinetoplastea</taxon>
        <taxon>Metakinetoplastina</taxon>
        <taxon>Trypanosomatida</taxon>
        <taxon>Trypanosomatidae</taxon>
        <taxon>Leishmaniinae</taxon>
        <taxon>Leishmania</taxon>
        <taxon>lizard Leishmania</taxon>
    </lineage>
</organism>
<dbReference type="GO" id="GO:0008270">
    <property type="term" value="F:zinc ion binding"/>
    <property type="evidence" value="ECO:0007669"/>
    <property type="project" value="UniProtKB-KW"/>
</dbReference>
<feature type="compositionally biased region" description="Polar residues" evidence="5">
    <location>
        <begin position="75"/>
        <end position="88"/>
    </location>
</feature>
<dbReference type="Pfam" id="PF01363">
    <property type="entry name" value="FYVE"/>
    <property type="match status" value="1"/>
</dbReference>
<evidence type="ECO:0000256" key="5">
    <source>
        <dbReference type="SAM" id="MobiDB-lite"/>
    </source>
</evidence>
<keyword evidence="8" id="KW-1185">Reference proteome</keyword>
<feature type="compositionally biased region" description="Basic and acidic residues" evidence="5">
    <location>
        <begin position="92"/>
        <end position="112"/>
    </location>
</feature>
<feature type="compositionally biased region" description="Pro residues" evidence="5">
    <location>
        <begin position="138"/>
        <end position="155"/>
    </location>
</feature>
<dbReference type="VEuPathDB" id="TriTrypDB:LtaPh_3625100"/>